<dbReference type="Gene3D" id="3.40.1350.10">
    <property type="match status" value="1"/>
</dbReference>
<accession>A0AA48HLB9</accession>
<dbReference type="InterPro" id="IPR011856">
    <property type="entry name" value="tRNA_endonuc-like_dom_sf"/>
</dbReference>
<dbReference type="EMBL" id="AP027266">
    <property type="protein sequence ID" value="BDW86361.1"/>
    <property type="molecule type" value="Genomic_DNA"/>
</dbReference>
<evidence type="ECO:0000313" key="2">
    <source>
        <dbReference type="Proteomes" id="UP001337723"/>
    </source>
</evidence>
<dbReference type="RefSeq" id="WP_338272292.1">
    <property type="nucleotide sequence ID" value="NZ_AP027266.1"/>
</dbReference>
<dbReference type="GO" id="GO:0003676">
    <property type="term" value="F:nucleic acid binding"/>
    <property type="evidence" value="ECO:0007669"/>
    <property type="project" value="InterPro"/>
</dbReference>
<gene>
    <name evidence="1" type="ORF">MACH21_25380</name>
</gene>
<proteinExistence type="predicted"/>
<sequence length="171" mass="19250">MSGKANLHSTGQVGEYLVASELARLGFTIAMPTGNSPAVDIWAYRRKETRAIQVKTISKGAFQYTANKFFRIEFEGADGNEKQIIGDIHDYLDLNIDLLIVFLGSSIGNDEFFCTKLKEFASFSRNSYIEYVERHGGMRPGKNKRSVHAAHDKKNVIKSGIFTDLPKYFDE</sequence>
<dbReference type="InterPro" id="IPR011335">
    <property type="entry name" value="Restrct_endonuc-II-like"/>
</dbReference>
<dbReference type="SUPFAM" id="SSF52980">
    <property type="entry name" value="Restriction endonuclease-like"/>
    <property type="match status" value="1"/>
</dbReference>
<keyword evidence="2" id="KW-1185">Reference proteome</keyword>
<dbReference type="Proteomes" id="UP001337723">
    <property type="component" value="Chromosome"/>
</dbReference>
<name>A0AA48HLB9_9RHOB</name>
<evidence type="ECO:0008006" key="3">
    <source>
        <dbReference type="Google" id="ProtNLM"/>
    </source>
</evidence>
<dbReference type="AlphaFoldDB" id="A0AA48HLB9"/>
<protein>
    <recommendedName>
        <fullName evidence="3">PD(D/E)XK endonuclease domain-containing protein</fullName>
    </recommendedName>
</protein>
<dbReference type="KEGG" id="rmai:MACH21_25380"/>
<organism evidence="1 2">
    <name type="scientific">Roseicyclus marinus</name>
    <dbReference type="NCBI Taxonomy" id="2161673"/>
    <lineage>
        <taxon>Bacteria</taxon>
        <taxon>Pseudomonadati</taxon>
        <taxon>Pseudomonadota</taxon>
        <taxon>Alphaproteobacteria</taxon>
        <taxon>Rhodobacterales</taxon>
        <taxon>Roseobacteraceae</taxon>
        <taxon>Roseicyclus</taxon>
    </lineage>
</organism>
<reference evidence="1 2" key="1">
    <citation type="submission" date="2023-01" db="EMBL/GenBank/DDBJ databases">
        <title>Complete genome sequence of Roseicyclus marinus strain Dej080120_10.</title>
        <authorList>
            <person name="Ueki S."/>
            <person name="Maruyama F."/>
        </authorList>
    </citation>
    <scope>NUCLEOTIDE SEQUENCE [LARGE SCALE GENOMIC DNA]</scope>
    <source>
        <strain evidence="1 2">Dej080120_10</strain>
    </source>
</reference>
<evidence type="ECO:0000313" key="1">
    <source>
        <dbReference type="EMBL" id="BDW86361.1"/>
    </source>
</evidence>